<proteinExistence type="predicted"/>
<keyword evidence="1" id="KW-0812">Transmembrane</keyword>
<feature type="transmembrane region" description="Helical" evidence="1">
    <location>
        <begin position="6"/>
        <end position="24"/>
    </location>
</feature>
<dbReference type="InterPro" id="IPR035897">
    <property type="entry name" value="Toll_tir_struct_dom_sf"/>
</dbReference>
<comment type="caution">
    <text evidence="3">The sequence shown here is derived from an EMBL/GenBank/DDBJ whole genome shotgun (WGS) entry which is preliminary data.</text>
</comment>
<name>A0ABD3X5V9_SINWO</name>
<keyword evidence="1" id="KW-1133">Transmembrane helix</keyword>
<organism evidence="3 4">
    <name type="scientific">Sinanodonta woodiana</name>
    <name type="common">Chinese pond mussel</name>
    <name type="synonym">Anodonta woodiana</name>
    <dbReference type="NCBI Taxonomy" id="1069815"/>
    <lineage>
        <taxon>Eukaryota</taxon>
        <taxon>Metazoa</taxon>
        <taxon>Spiralia</taxon>
        <taxon>Lophotrochozoa</taxon>
        <taxon>Mollusca</taxon>
        <taxon>Bivalvia</taxon>
        <taxon>Autobranchia</taxon>
        <taxon>Heteroconchia</taxon>
        <taxon>Palaeoheterodonta</taxon>
        <taxon>Unionida</taxon>
        <taxon>Unionoidea</taxon>
        <taxon>Unionidae</taxon>
        <taxon>Unioninae</taxon>
        <taxon>Sinanodonta</taxon>
    </lineage>
</organism>
<dbReference type="SUPFAM" id="SSF52200">
    <property type="entry name" value="Toll/Interleukin receptor TIR domain"/>
    <property type="match status" value="1"/>
</dbReference>
<protein>
    <recommendedName>
        <fullName evidence="2">TIR domain-containing protein</fullName>
    </recommendedName>
</protein>
<keyword evidence="4" id="KW-1185">Reference proteome</keyword>
<gene>
    <name evidence="3" type="ORF">ACJMK2_027972</name>
</gene>
<dbReference type="AlphaFoldDB" id="A0ABD3X5V9"/>
<evidence type="ECO:0000313" key="4">
    <source>
        <dbReference type="Proteomes" id="UP001634394"/>
    </source>
</evidence>
<accession>A0ABD3X5V9</accession>
<dbReference type="EMBL" id="JBJQND010000003">
    <property type="protein sequence ID" value="KAL3881540.1"/>
    <property type="molecule type" value="Genomic_DNA"/>
</dbReference>
<evidence type="ECO:0000256" key="1">
    <source>
        <dbReference type="SAM" id="Phobius"/>
    </source>
</evidence>
<dbReference type="InterPro" id="IPR000157">
    <property type="entry name" value="TIR_dom"/>
</dbReference>
<sequence length="327" mass="38275">MGFRGNLVLITGGATLLLIFLWSFRKQKRHDQHVQDHNMRNGSVGNGQMQADHAGHPHVAMIRGQMITRQGIESRFFAAIARKMHELRQEHQKEFMHRAGLVNDDVAEICSIKDALSLMSSRDIIGPGNYRKILDWLQHEWFNNHTTLNQITTLVQMLTRAVNELEDDININDPYEYDALIIHTENDRQAAIEFQKHLRRDIGVPDIRTAIYEEFHNGVMSEMRSLETVFDRCRFIFVYVSQSLTEDDTMRFFEEMILTDSFSDKWKKFRIIPVWSTKEKVRIIELNPLPGIKYWRFLDGEKDNNSIYVTSVRNMILNGRVNIPDPQ</sequence>
<reference evidence="3 4" key="1">
    <citation type="submission" date="2024-11" db="EMBL/GenBank/DDBJ databases">
        <title>Chromosome-level genome assembly of the freshwater bivalve Anodonta woodiana.</title>
        <authorList>
            <person name="Chen X."/>
        </authorList>
    </citation>
    <scope>NUCLEOTIDE SEQUENCE [LARGE SCALE GENOMIC DNA]</scope>
    <source>
        <strain evidence="3">MN2024</strain>
        <tissue evidence="3">Gills</tissue>
    </source>
</reference>
<keyword evidence="1" id="KW-0472">Membrane</keyword>
<dbReference type="Gene3D" id="3.40.50.10140">
    <property type="entry name" value="Toll/interleukin-1 receptor homology (TIR) domain"/>
    <property type="match status" value="1"/>
</dbReference>
<evidence type="ECO:0000313" key="3">
    <source>
        <dbReference type="EMBL" id="KAL3881540.1"/>
    </source>
</evidence>
<evidence type="ECO:0000259" key="2">
    <source>
        <dbReference type="PROSITE" id="PS50104"/>
    </source>
</evidence>
<feature type="domain" description="TIR" evidence="2">
    <location>
        <begin position="175"/>
        <end position="316"/>
    </location>
</feature>
<dbReference type="PROSITE" id="PS50104">
    <property type="entry name" value="TIR"/>
    <property type="match status" value="1"/>
</dbReference>
<dbReference type="Proteomes" id="UP001634394">
    <property type="component" value="Unassembled WGS sequence"/>
</dbReference>